<dbReference type="Pfam" id="PF00933">
    <property type="entry name" value="Glyco_hydro_3"/>
    <property type="match status" value="1"/>
</dbReference>
<dbReference type="RefSeq" id="WP_264506892.1">
    <property type="nucleotide sequence ID" value="NZ_JAPDFL010000001.1"/>
</dbReference>
<dbReference type="SUPFAM" id="SSF51445">
    <property type="entry name" value="(Trans)glycosidases"/>
    <property type="match status" value="1"/>
</dbReference>
<dbReference type="InterPro" id="IPR017853">
    <property type="entry name" value="GH"/>
</dbReference>
<reference evidence="7 8" key="1">
    <citation type="submission" date="2022-10" db="EMBL/GenBank/DDBJ databases">
        <title>Pararhodobacter sp. nov., isolated from marine algae.</title>
        <authorList>
            <person name="Choi B.J."/>
            <person name="Kim J.M."/>
            <person name="Lee J.K."/>
            <person name="Choi D.G."/>
            <person name="Jeon C.O."/>
        </authorList>
    </citation>
    <scope>NUCLEOTIDE SEQUENCE [LARGE SCALE GENOMIC DNA]</scope>
    <source>
        <strain evidence="7 8">ZQ420</strain>
    </source>
</reference>
<comment type="similarity">
    <text evidence="2">Belongs to the glycosyl hydrolase 3 family.</text>
</comment>
<evidence type="ECO:0000259" key="6">
    <source>
        <dbReference type="Pfam" id="PF00933"/>
    </source>
</evidence>
<dbReference type="Gene3D" id="3.20.20.300">
    <property type="entry name" value="Glycoside hydrolase, family 3, N-terminal domain"/>
    <property type="match status" value="1"/>
</dbReference>
<organism evidence="7 8">
    <name type="scientific">Pararhodobacter zhoushanensis</name>
    <dbReference type="NCBI Taxonomy" id="2479545"/>
    <lineage>
        <taxon>Bacteria</taxon>
        <taxon>Pseudomonadati</taxon>
        <taxon>Pseudomonadota</taxon>
        <taxon>Alphaproteobacteria</taxon>
        <taxon>Rhodobacterales</taxon>
        <taxon>Paracoccaceae</taxon>
        <taxon>Pararhodobacter</taxon>
    </lineage>
</organism>
<evidence type="ECO:0000256" key="1">
    <source>
        <dbReference type="ARBA" id="ARBA00001231"/>
    </source>
</evidence>
<evidence type="ECO:0000256" key="4">
    <source>
        <dbReference type="ARBA" id="ARBA00022801"/>
    </source>
</evidence>
<proteinExistence type="inferred from homology"/>
<dbReference type="EC" id="3.2.1.52" evidence="3"/>
<comment type="catalytic activity">
    <reaction evidence="1">
        <text>Hydrolysis of terminal non-reducing N-acetyl-D-hexosamine residues in N-acetyl-beta-D-hexosaminides.</text>
        <dbReference type="EC" id="3.2.1.52"/>
    </reaction>
</comment>
<evidence type="ECO:0000256" key="2">
    <source>
        <dbReference type="ARBA" id="ARBA00005336"/>
    </source>
</evidence>
<dbReference type="InterPro" id="IPR036962">
    <property type="entry name" value="Glyco_hydro_3_N_sf"/>
</dbReference>
<protein>
    <recommendedName>
        <fullName evidence="3">beta-N-acetylhexosaminidase</fullName>
        <ecNumber evidence="3">3.2.1.52</ecNumber>
    </recommendedName>
</protein>
<gene>
    <name evidence="7" type="ORF">OKW52_17840</name>
</gene>
<keyword evidence="8" id="KW-1185">Reference proteome</keyword>
<comment type="caution">
    <text evidence="7">The sequence shown here is derived from an EMBL/GenBank/DDBJ whole genome shotgun (WGS) entry which is preliminary data.</text>
</comment>
<dbReference type="Proteomes" id="UP001208938">
    <property type="component" value="Unassembled WGS sequence"/>
</dbReference>
<dbReference type="InterPro" id="IPR050226">
    <property type="entry name" value="NagZ_Beta-hexosaminidase"/>
</dbReference>
<keyword evidence="4" id="KW-0378">Hydrolase</keyword>
<evidence type="ECO:0000313" key="7">
    <source>
        <dbReference type="EMBL" id="MCW1934064.1"/>
    </source>
</evidence>
<name>A0ABT3H2J2_9RHOB</name>
<dbReference type="PANTHER" id="PTHR30480:SF13">
    <property type="entry name" value="BETA-HEXOSAMINIDASE"/>
    <property type="match status" value="1"/>
</dbReference>
<evidence type="ECO:0000313" key="8">
    <source>
        <dbReference type="Proteomes" id="UP001208938"/>
    </source>
</evidence>
<sequence length="327" mass="34109">MTGATILGCAGPVLSTAEAAFFRDADPWGFILFKRNVESAAQLRALTAALRETVGRDAPVFMDQEGGTVARLRAPLARAWDDASAQAGGAEAVRLRHRLMAAELRACGVDGNCAPVIDVAGLQTHPFLQRRIWSPDPAEVAVLARAAADGLLAGGVLPVIKHLPGHGAANADTHLELARCKTPLAGLETHDFVPVRALADLPLGMTGHMVIEALDPDTPATLSPIVLRYLRESLGFDGLLMTDDLNMNALGGSLPDRAGRAIAAGCDIVLHCSGDMAEMPGVVAASGTLSAKAAIRAERALAMRREPAAIDIAAATADFERLSNARA</sequence>
<evidence type="ECO:0000256" key="3">
    <source>
        <dbReference type="ARBA" id="ARBA00012663"/>
    </source>
</evidence>
<accession>A0ABT3H2J2</accession>
<evidence type="ECO:0000256" key="5">
    <source>
        <dbReference type="ARBA" id="ARBA00023295"/>
    </source>
</evidence>
<dbReference type="InterPro" id="IPR001764">
    <property type="entry name" value="Glyco_hydro_3_N"/>
</dbReference>
<dbReference type="PANTHER" id="PTHR30480">
    <property type="entry name" value="BETA-HEXOSAMINIDASE-RELATED"/>
    <property type="match status" value="1"/>
</dbReference>
<feature type="domain" description="Glycoside hydrolase family 3 N-terminal" evidence="6">
    <location>
        <begin position="29"/>
        <end position="285"/>
    </location>
</feature>
<keyword evidence="5" id="KW-0326">Glycosidase</keyword>
<dbReference type="EMBL" id="JAPDFL010000001">
    <property type="protein sequence ID" value="MCW1934064.1"/>
    <property type="molecule type" value="Genomic_DNA"/>
</dbReference>